<keyword evidence="2" id="KW-0812">Transmembrane</keyword>
<dbReference type="RefSeq" id="WP_273270777.1">
    <property type="nucleotide sequence ID" value="NZ_JBAOHY010000017.1"/>
</dbReference>
<dbReference type="Pfam" id="PF13424">
    <property type="entry name" value="TPR_12"/>
    <property type="match status" value="1"/>
</dbReference>
<feature type="transmembrane region" description="Helical" evidence="2">
    <location>
        <begin position="764"/>
        <end position="785"/>
    </location>
</feature>
<dbReference type="PANTHER" id="PTHR10098">
    <property type="entry name" value="RAPSYN-RELATED"/>
    <property type="match status" value="1"/>
</dbReference>
<dbReference type="SMART" id="SM00028">
    <property type="entry name" value="TPR"/>
    <property type="match status" value="6"/>
</dbReference>
<sequence>MDQLVVLQEIYESFSKGGDGLQKISSKAIEGSCPELTAKLLESAKNGEIDEDICRQLSGCLEDIYEIKRLGDICRSTGLYSLAISAYNRALSLCSDPVLRPVLQNNLGQAYARQGDLARAAFYYKKSACCFEKSEDLLGLAHVLGNLGSAYRQNRDWDRAIEYCYRSLKTFEEQGDDLGIAQMTGSLGRIYADMGERDLATRYFEKSLEDFQRLGDKKSAAWIMDRMGRIASDRYDWDSAKSYFSQSLDLFEEYGQTQSKGIVLSNMGRMQLEKGDASSARESLEKAIHLISRNAQPGYQNALSSLAAAYSTLAKGSLEEAEDNEDLGLGSGRLQRQEASKNFGRASDRFLELASSLPKMQADIKTKSEIAKCRSYLARISGYTSDQEAVEIAQKALSSLDMAAENAAETKKAGIRGLAKAVSGMREARSIGLLGDEPWRLAKAVSSSIEHLLAGARECNATIVDTSFVSALENLKASMTAERKTEDPIAKLHAAAGDLRHSGKHLSSLEKDPKERDARRLIEAAAILEGQMVGDDTASEEGPRRNELGFGPERDALLLIAGAMANSLLELIDDTREVLTWDESLNLISSEKRIQPDIIDGMDELIESDLEEDFDGLPDLEISEDGARARNMILTDGTVEPSELYVSEIMHPEDSWLVPVMASTPCKKENPIGFNSWRQAQFYGSKGFDHLEKPEDDIEKIEGVIDTGLIEELNRHDLGGMQGGEWPERGLEDSGPDFREAVPEFKESTSSYGSGLFSQEKAVMLIKAMSVLVIILLAVEAVLYLI</sequence>
<dbReference type="PROSITE" id="PS50005">
    <property type="entry name" value="TPR"/>
    <property type="match status" value="1"/>
</dbReference>
<evidence type="ECO:0000313" key="3">
    <source>
        <dbReference type="EMBL" id="NLJ22702.1"/>
    </source>
</evidence>
<dbReference type="InterPro" id="IPR011990">
    <property type="entry name" value="TPR-like_helical_dom_sf"/>
</dbReference>
<dbReference type="AlphaFoldDB" id="A0A7K4AIB6"/>
<dbReference type="Proteomes" id="UP000544742">
    <property type="component" value="Unassembled WGS sequence"/>
</dbReference>
<dbReference type="SUPFAM" id="SSF48452">
    <property type="entry name" value="TPR-like"/>
    <property type="match status" value="2"/>
</dbReference>
<dbReference type="EMBL" id="JAAYUN010000101">
    <property type="protein sequence ID" value="NLJ22702.1"/>
    <property type="molecule type" value="Genomic_DNA"/>
</dbReference>
<comment type="caution">
    <text evidence="3">The sequence shown here is derived from an EMBL/GenBank/DDBJ whole genome shotgun (WGS) entry which is preliminary data.</text>
</comment>
<evidence type="ECO:0000256" key="1">
    <source>
        <dbReference type="PROSITE-ProRule" id="PRU00339"/>
    </source>
</evidence>
<proteinExistence type="predicted"/>
<evidence type="ECO:0000313" key="4">
    <source>
        <dbReference type="Proteomes" id="UP000544742"/>
    </source>
</evidence>
<evidence type="ECO:0000256" key="2">
    <source>
        <dbReference type="SAM" id="Phobius"/>
    </source>
</evidence>
<dbReference type="Pfam" id="PF13181">
    <property type="entry name" value="TPR_8"/>
    <property type="match status" value="2"/>
</dbReference>
<gene>
    <name evidence="3" type="ORF">GX426_06295</name>
</gene>
<keyword evidence="2" id="KW-1133">Transmembrane helix</keyword>
<reference evidence="3 4" key="1">
    <citation type="journal article" date="2020" name="Biotechnol. Biofuels">
        <title>New insights from the biogas microbiome by comprehensive genome-resolved metagenomics of nearly 1600 species originating from multiple anaerobic digesters.</title>
        <authorList>
            <person name="Campanaro S."/>
            <person name="Treu L."/>
            <person name="Rodriguez-R L.M."/>
            <person name="Kovalovszki A."/>
            <person name="Ziels R.M."/>
            <person name="Maus I."/>
            <person name="Zhu X."/>
            <person name="Kougias P.G."/>
            <person name="Basile A."/>
            <person name="Luo G."/>
            <person name="Schluter A."/>
            <person name="Konstantinidis K.T."/>
            <person name="Angelidaki I."/>
        </authorList>
    </citation>
    <scope>NUCLEOTIDE SEQUENCE [LARGE SCALE GENOMIC DNA]</scope>
    <source>
        <strain evidence="3">AS27yjCOA_157</strain>
    </source>
</reference>
<keyword evidence="1" id="KW-0802">TPR repeat</keyword>
<dbReference type="InterPro" id="IPR019734">
    <property type="entry name" value="TPR_rpt"/>
</dbReference>
<feature type="repeat" description="TPR" evidence="1">
    <location>
        <begin position="141"/>
        <end position="174"/>
    </location>
</feature>
<keyword evidence="2" id="KW-0472">Membrane</keyword>
<organism evidence="3 4">
    <name type="scientific">Methanothrix soehngenii</name>
    <name type="common">Methanosaeta concilii</name>
    <dbReference type="NCBI Taxonomy" id="2223"/>
    <lineage>
        <taxon>Archaea</taxon>
        <taxon>Methanobacteriati</taxon>
        <taxon>Methanobacteriota</taxon>
        <taxon>Stenosarchaea group</taxon>
        <taxon>Methanomicrobia</taxon>
        <taxon>Methanotrichales</taxon>
        <taxon>Methanotrichaceae</taxon>
        <taxon>Methanothrix</taxon>
    </lineage>
</organism>
<name>A0A7K4AIB6_METSH</name>
<protein>
    <submittedName>
        <fullName evidence="3">Tetratricopeptide repeat protein</fullName>
    </submittedName>
</protein>
<dbReference type="Gene3D" id="1.25.40.10">
    <property type="entry name" value="Tetratricopeptide repeat domain"/>
    <property type="match status" value="2"/>
</dbReference>
<accession>A0A7K4AIB6</accession>